<dbReference type="EMBL" id="FXTC01000004">
    <property type="protein sequence ID" value="SMO66918.1"/>
    <property type="molecule type" value="Genomic_DNA"/>
</dbReference>
<gene>
    <name evidence="2" type="ORF">SAMN06265171_104245</name>
</gene>
<keyword evidence="1" id="KW-0812">Transmembrane</keyword>
<reference evidence="2 3" key="1">
    <citation type="submission" date="2017-05" db="EMBL/GenBank/DDBJ databases">
        <authorList>
            <person name="Varghese N."/>
            <person name="Submissions S."/>
        </authorList>
    </citation>
    <scope>NUCLEOTIDE SEQUENCE [LARGE SCALE GENOMIC DNA]</scope>
    <source>
        <strain evidence="2 3">DSM 29371</strain>
    </source>
</reference>
<evidence type="ECO:0000313" key="3">
    <source>
        <dbReference type="Proteomes" id="UP000316916"/>
    </source>
</evidence>
<name>A0A521D5E9_9FLAO</name>
<keyword evidence="1" id="KW-0472">Membrane</keyword>
<accession>A0A521D5E9</accession>
<dbReference type="Proteomes" id="UP000316916">
    <property type="component" value="Unassembled WGS sequence"/>
</dbReference>
<keyword evidence="3" id="KW-1185">Reference proteome</keyword>
<dbReference type="RefSeq" id="WP_142718093.1">
    <property type="nucleotide sequence ID" value="NZ_FXTC01000004.1"/>
</dbReference>
<proteinExistence type="predicted"/>
<feature type="transmembrane region" description="Helical" evidence="1">
    <location>
        <begin position="44"/>
        <end position="61"/>
    </location>
</feature>
<evidence type="ECO:0000313" key="2">
    <source>
        <dbReference type="EMBL" id="SMO66918.1"/>
    </source>
</evidence>
<sequence length="169" mass="19846">MRLSNRNKASVYNFLSTLLLMIMVLGVIAFIANKYRFNALDDESYLLIIVPTIMLIIFYICGRQIFEYDSDGEALNFKNRNIIPFLEKPLHDEFPKYKLIKYDVVSILFIKRLYITVSSKNNGSTILKYQISYLNRKEVNDLKLSLNKVVKANKEKKDKKTDDDRRIFA</sequence>
<organism evidence="2 3">
    <name type="scientific">Chryseobacterium rhizoplanae</name>
    <dbReference type="NCBI Taxonomy" id="1609531"/>
    <lineage>
        <taxon>Bacteria</taxon>
        <taxon>Pseudomonadati</taxon>
        <taxon>Bacteroidota</taxon>
        <taxon>Flavobacteriia</taxon>
        <taxon>Flavobacteriales</taxon>
        <taxon>Weeksellaceae</taxon>
        <taxon>Chryseobacterium group</taxon>
        <taxon>Chryseobacterium</taxon>
    </lineage>
</organism>
<keyword evidence="1" id="KW-1133">Transmembrane helix</keyword>
<dbReference type="AlphaFoldDB" id="A0A521D5E9"/>
<feature type="transmembrane region" description="Helical" evidence="1">
    <location>
        <begin position="12"/>
        <end position="32"/>
    </location>
</feature>
<evidence type="ECO:0000256" key="1">
    <source>
        <dbReference type="SAM" id="Phobius"/>
    </source>
</evidence>
<protein>
    <submittedName>
        <fullName evidence="2">Uncharacterized protein</fullName>
    </submittedName>
</protein>